<evidence type="ECO:0000313" key="2">
    <source>
        <dbReference type="Proteomes" id="UP001055811"/>
    </source>
</evidence>
<reference evidence="1 2" key="2">
    <citation type="journal article" date="2022" name="Mol. Ecol. Resour.">
        <title>The genomes of chicory, endive, great burdock and yacon provide insights into Asteraceae paleo-polyploidization history and plant inulin production.</title>
        <authorList>
            <person name="Fan W."/>
            <person name="Wang S."/>
            <person name="Wang H."/>
            <person name="Wang A."/>
            <person name="Jiang F."/>
            <person name="Liu H."/>
            <person name="Zhao H."/>
            <person name="Xu D."/>
            <person name="Zhang Y."/>
        </authorList>
    </citation>
    <scope>NUCLEOTIDE SEQUENCE [LARGE SCALE GENOMIC DNA]</scope>
    <source>
        <strain evidence="2">cv. Punajuju</strain>
        <tissue evidence="1">Leaves</tissue>
    </source>
</reference>
<proteinExistence type="predicted"/>
<sequence length="230" mass="25285">MKTTLSTLLLAGLFLAGVLIPERVTSQNPPVNRANIVTESFFNGIVAKSSNTCRGRGFYTHATFLRVIGDYPEFARSGTIDDSKRELAAFFAHVTHETGSFCYIEEINKRDYCTPSVKYPCAPNKQYYGRGPIQLTGNNNYGAAGDRIGFNGVGNPEIVAQNPTISFKTALWFWMENVHSVVGQGFGATIRKVNGGECNGGNQDQVTSRVNLYLDYCRQFGVSPNGNQRC</sequence>
<comment type="caution">
    <text evidence="1">The sequence shown here is derived from an EMBL/GenBank/DDBJ whole genome shotgun (WGS) entry which is preliminary data.</text>
</comment>
<dbReference type="EMBL" id="CM042016">
    <property type="protein sequence ID" value="KAI3700848.1"/>
    <property type="molecule type" value="Genomic_DNA"/>
</dbReference>
<evidence type="ECO:0000313" key="1">
    <source>
        <dbReference type="EMBL" id="KAI3700848.1"/>
    </source>
</evidence>
<accession>A0ACB8ZUG0</accession>
<gene>
    <name evidence="1" type="ORF">L2E82_45488</name>
</gene>
<protein>
    <submittedName>
        <fullName evidence="1">Uncharacterized protein</fullName>
    </submittedName>
</protein>
<organism evidence="1 2">
    <name type="scientific">Cichorium intybus</name>
    <name type="common">Chicory</name>
    <dbReference type="NCBI Taxonomy" id="13427"/>
    <lineage>
        <taxon>Eukaryota</taxon>
        <taxon>Viridiplantae</taxon>
        <taxon>Streptophyta</taxon>
        <taxon>Embryophyta</taxon>
        <taxon>Tracheophyta</taxon>
        <taxon>Spermatophyta</taxon>
        <taxon>Magnoliopsida</taxon>
        <taxon>eudicotyledons</taxon>
        <taxon>Gunneridae</taxon>
        <taxon>Pentapetalae</taxon>
        <taxon>asterids</taxon>
        <taxon>campanulids</taxon>
        <taxon>Asterales</taxon>
        <taxon>Asteraceae</taxon>
        <taxon>Cichorioideae</taxon>
        <taxon>Cichorieae</taxon>
        <taxon>Cichoriinae</taxon>
        <taxon>Cichorium</taxon>
    </lineage>
</organism>
<name>A0ACB8ZUG0_CICIN</name>
<keyword evidence="2" id="KW-1185">Reference proteome</keyword>
<dbReference type="Proteomes" id="UP001055811">
    <property type="component" value="Linkage Group LG08"/>
</dbReference>
<reference evidence="2" key="1">
    <citation type="journal article" date="2022" name="Mol. Ecol. Resour.">
        <title>The genomes of chicory, endive, great burdock and yacon provide insights into Asteraceae palaeo-polyploidization history and plant inulin production.</title>
        <authorList>
            <person name="Fan W."/>
            <person name="Wang S."/>
            <person name="Wang H."/>
            <person name="Wang A."/>
            <person name="Jiang F."/>
            <person name="Liu H."/>
            <person name="Zhao H."/>
            <person name="Xu D."/>
            <person name="Zhang Y."/>
        </authorList>
    </citation>
    <scope>NUCLEOTIDE SEQUENCE [LARGE SCALE GENOMIC DNA]</scope>
    <source>
        <strain evidence="2">cv. Punajuju</strain>
    </source>
</reference>